<dbReference type="AlphaFoldDB" id="A0A1F6X7W0"/>
<evidence type="ECO:0000313" key="1">
    <source>
        <dbReference type="EMBL" id="OGI90216.1"/>
    </source>
</evidence>
<dbReference type="EMBL" id="MFUW01000020">
    <property type="protein sequence ID" value="OGI90216.1"/>
    <property type="molecule type" value="Genomic_DNA"/>
</dbReference>
<proteinExistence type="predicted"/>
<protein>
    <submittedName>
        <fullName evidence="1">Uncharacterized protein</fullName>
    </submittedName>
</protein>
<gene>
    <name evidence="1" type="ORF">A2911_02330</name>
</gene>
<reference evidence="1 2" key="1">
    <citation type="journal article" date="2016" name="Nat. Commun.">
        <title>Thousands of microbial genomes shed light on interconnected biogeochemical processes in an aquifer system.</title>
        <authorList>
            <person name="Anantharaman K."/>
            <person name="Brown C.T."/>
            <person name="Hug L.A."/>
            <person name="Sharon I."/>
            <person name="Castelle C.J."/>
            <person name="Probst A.J."/>
            <person name="Thomas B.C."/>
            <person name="Singh A."/>
            <person name="Wilkins M.J."/>
            <person name="Karaoz U."/>
            <person name="Brodie E.L."/>
            <person name="Williams K.H."/>
            <person name="Hubbard S.S."/>
            <person name="Banfield J.F."/>
        </authorList>
    </citation>
    <scope>NUCLEOTIDE SEQUENCE [LARGE SCALE GENOMIC DNA]</scope>
</reference>
<organism evidence="1 2">
    <name type="scientific">Candidatus Nomurabacteria bacterium RIFCSPLOWO2_01_FULL_40_15</name>
    <dbReference type="NCBI Taxonomy" id="1801772"/>
    <lineage>
        <taxon>Bacteria</taxon>
        <taxon>Candidatus Nomuraibacteriota</taxon>
    </lineage>
</organism>
<dbReference type="Proteomes" id="UP000176814">
    <property type="component" value="Unassembled WGS sequence"/>
</dbReference>
<comment type="caution">
    <text evidence="1">The sequence shown here is derived from an EMBL/GenBank/DDBJ whole genome shotgun (WGS) entry which is preliminary data.</text>
</comment>
<name>A0A1F6X7W0_9BACT</name>
<evidence type="ECO:0000313" key="2">
    <source>
        <dbReference type="Proteomes" id="UP000176814"/>
    </source>
</evidence>
<accession>A0A1F6X7W0</accession>
<sequence length="422" mass="48663">MKLLLKRKVLDIVKILKKAGKYRLALCIEQNWDKTALEYSKQLNFWRPKKSMEKELLRAFDKELTRLGTRGILKLDILNSIKKRRVLQTAPHLGATESPRMLCINWLGSLAVEEKSTSTQGGDFYVVGMFSGIPFSNRSRPGRINKKVDTINLFPSNLQDGLVYRSKIPTKLVETVDQLPNKISKFLPLAVLGNSYTKWALETCQHIEGTILKKNNLVFLDINEVVTEYLAQVLQNRFHVLHKIFFNPKWRKEFIEAFPNEAMFYVPIMDGKYEKIENMTLFGNILKGKTKKIDLSNSKILIRELKEGRLCPALLTSFVALSFLNQFKCLGSFAQVEYLPVYQEKLAKLKFMKEFKIEKIPTANLTTGLFPEKENVYPADMIIKNKKLKQGGKILFGELLLNMKSVLLESYFIGDNRKHDKK</sequence>